<evidence type="ECO:0000256" key="2">
    <source>
        <dbReference type="SAM" id="Phobius"/>
    </source>
</evidence>
<keyword evidence="2" id="KW-0472">Membrane</keyword>
<reference evidence="3 4" key="1">
    <citation type="journal article" date="2018" name="PLoS Genet.">
        <title>Population sequencing reveals clonal diversity and ancestral inbreeding in the grapevine cultivar Chardonnay.</title>
        <authorList>
            <person name="Roach M.J."/>
            <person name="Johnson D.L."/>
            <person name="Bohlmann J."/>
            <person name="van Vuuren H.J."/>
            <person name="Jones S.J."/>
            <person name="Pretorius I.S."/>
            <person name="Schmidt S.A."/>
            <person name="Borneman A.R."/>
        </authorList>
    </citation>
    <scope>NUCLEOTIDE SEQUENCE [LARGE SCALE GENOMIC DNA]</scope>
    <source>
        <strain evidence="4">cv. Chardonnay</strain>
        <tissue evidence="3">Leaf</tissue>
    </source>
</reference>
<feature type="compositionally biased region" description="Basic and acidic residues" evidence="1">
    <location>
        <begin position="446"/>
        <end position="465"/>
    </location>
</feature>
<accession>A0A438HC16</accession>
<sequence>MVLSAMVVVESSSPYGRLTKIVGGAAVVRDRWRLLAIISFMSFHSVDGGTWVVAGCWNDVQDLLTSVNDPDKTYPDRIWAKIEKSIYDEPPSLGIPRQRVVSMMVQLSVWDIECALSSAFCVPSSVCEVLGFSASNTRVVTVTALWFLSPFFQFTFGFLLPPCAFCGPPILLWGRVKEVTSSSSSGDAHAEKSVDKLNVREFRERFCIPNCVFVELTDGEAVSTEKTEDNAICFTKEQFNARLRFPLPSLFKEFLHFTQIPPAYIHPNMVRVLMGCSILSMLFNLDLSLLEVLFINSIKKLKNDIHSFVACLPSLQMVTSLPDSIKGAARGHVLVKGLWAGLSVHPNRQFTPNHSLKVPAKDRRGKLVEWVEKASFDWLNRLFEIAAAERSCETLLSAQNLRLVTQEPQPYVLNILSRRLPKEVVSGEHFVHKDLLFYPKASKADARARKVRPNEREEKRQEGLLRKAPGGKRPASSPPIGAPTKKKKKLVLNKGKEIKLSTPPKEVVIPPPTFVKEITIRESDHPVLPSVSSSSECLAGLNHSGPSVPVPLPEEVRIGEARHVSSWGNPDGDNPNRNVCHVSSENVRHASSGGGVPTIIMEFISSDQHSIAMVRETGQASSPIHVYFISSHPEWLVSGAGPIHLCLFKMCLLGRNFLKRIRFTKATFGAPYFLSLAPIIFFVPVRVEKVIPQINTHIEERE</sequence>
<dbReference type="AlphaFoldDB" id="A0A438HC16"/>
<name>A0A438HC16_VITVI</name>
<proteinExistence type="predicted"/>
<keyword evidence="2" id="KW-0812">Transmembrane</keyword>
<evidence type="ECO:0000256" key="1">
    <source>
        <dbReference type="SAM" id="MobiDB-lite"/>
    </source>
</evidence>
<dbReference type="Proteomes" id="UP000288805">
    <property type="component" value="Unassembled WGS sequence"/>
</dbReference>
<evidence type="ECO:0000313" key="3">
    <source>
        <dbReference type="EMBL" id="RVW82006.1"/>
    </source>
</evidence>
<feature type="transmembrane region" description="Helical" evidence="2">
    <location>
        <begin position="666"/>
        <end position="685"/>
    </location>
</feature>
<dbReference type="EMBL" id="QGNW01000246">
    <property type="protein sequence ID" value="RVW82006.1"/>
    <property type="molecule type" value="Genomic_DNA"/>
</dbReference>
<evidence type="ECO:0000313" key="4">
    <source>
        <dbReference type="Proteomes" id="UP000288805"/>
    </source>
</evidence>
<organism evidence="3 4">
    <name type="scientific">Vitis vinifera</name>
    <name type="common">Grape</name>
    <dbReference type="NCBI Taxonomy" id="29760"/>
    <lineage>
        <taxon>Eukaryota</taxon>
        <taxon>Viridiplantae</taxon>
        <taxon>Streptophyta</taxon>
        <taxon>Embryophyta</taxon>
        <taxon>Tracheophyta</taxon>
        <taxon>Spermatophyta</taxon>
        <taxon>Magnoliopsida</taxon>
        <taxon>eudicotyledons</taxon>
        <taxon>Gunneridae</taxon>
        <taxon>Pentapetalae</taxon>
        <taxon>rosids</taxon>
        <taxon>Vitales</taxon>
        <taxon>Vitaceae</taxon>
        <taxon>Viteae</taxon>
        <taxon>Vitis</taxon>
    </lineage>
</organism>
<gene>
    <name evidence="3" type="ORF">CK203_033261</name>
</gene>
<feature type="region of interest" description="Disordered" evidence="1">
    <location>
        <begin position="446"/>
        <end position="489"/>
    </location>
</feature>
<keyword evidence="2" id="KW-1133">Transmembrane helix</keyword>
<comment type="caution">
    <text evidence="3">The sequence shown here is derived from an EMBL/GenBank/DDBJ whole genome shotgun (WGS) entry which is preliminary data.</text>
</comment>
<protein>
    <submittedName>
        <fullName evidence="3">Uncharacterized protein</fullName>
    </submittedName>
</protein>